<name>A0A8J3K9G1_9ACTN</name>
<dbReference type="SUPFAM" id="SSF55874">
    <property type="entry name" value="ATPase domain of HSP90 chaperone/DNA topoisomerase II/histidine kinase"/>
    <property type="match status" value="1"/>
</dbReference>
<dbReference type="InterPro" id="IPR036890">
    <property type="entry name" value="HATPase_C_sf"/>
</dbReference>
<dbReference type="AlphaFoldDB" id="A0A8J3K9G1"/>
<evidence type="ECO:0000313" key="2">
    <source>
        <dbReference type="Proteomes" id="UP000659904"/>
    </source>
</evidence>
<dbReference type="Proteomes" id="UP000659904">
    <property type="component" value="Unassembled WGS sequence"/>
</dbReference>
<evidence type="ECO:0000313" key="1">
    <source>
        <dbReference type="EMBL" id="GIF96584.1"/>
    </source>
</evidence>
<reference evidence="1 2" key="1">
    <citation type="submission" date="2021-01" db="EMBL/GenBank/DDBJ databases">
        <title>Whole genome shotgun sequence of Catellatospora citrea NBRC 14495.</title>
        <authorList>
            <person name="Komaki H."/>
            <person name="Tamura T."/>
        </authorList>
    </citation>
    <scope>NUCLEOTIDE SEQUENCE [LARGE SCALE GENOMIC DNA]</scope>
    <source>
        <strain evidence="1 2">NBRC 14495</strain>
    </source>
</reference>
<comment type="caution">
    <text evidence="1">The sequence shown here is derived from an EMBL/GenBank/DDBJ whole genome shotgun (WGS) entry which is preliminary data.</text>
</comment>
<keyword evidence="2" id="KW-1185">Reference proteome</keyword>
<proteinExistence type="predicted"/>
<protein>
    <submittedName>
        <fullName evidence="1">Uncharacterized protein</fullName>
    </submittedName>
</protein>
<gene>
    <name evidence="1" type="ORF">Cci01nite_16780</name>
</gene>
<accession>A0A8J3K9G1</accession>
<organism evidence="1 2">
    <name type="scientific">Catellatospora citrea</name>
    <dbReference type="NCBI Taxonomy" id="53366"/>
    <lineage>
        <taxon>Bacteria</taxon>
        <taxon>Bacillati</taxon>
        <taxon>Actinomycetota</taxon>
        <taxon>Actinomycetes</taxon>
        <taxon>Micromonosporales</taxon>
        <taxon>Micromonosporaceae</taxon>
        <taxon>Catellatospora</taxon>
    </lineage>
</organism>
<dbReference type="EMBL" id="BONH01000005">
    <property type="protein sequence ID" value="GIF96584.1"/>
    <property type="molecule type" value="Genomic_DNA"/>
</dbReference>
<sequence>MPRYVHVPTDATAHLIRQAYDAGGPYQWAREGWRNSEESGATRIVFDVERQAAERLGVLRRVIIDNGAGMEPDDMKDFLTTFGGGGKPIGVDSNFGQGFKSSVLPWNSYGVVVISYTPSTPEGSMLWIERDAEGNYRLREWDIEDELGDVMRYDLVAPGPDPEHGCDWSRIRPDWLVTGTIMVLLGSKPDADTIDGDPDPSRSESAKGLLRYLNSRLLEVPMRSNGERVDTTVVALENARERTADRRSTRDISITTPDHRTLVVHQRKVNGLKHFIPANAVTGSAIKVDDHGTEVQWFYVPEPQQAVDGSADYVGQKPVVVVNYQGEAYHADTSFTRYRQFGVTDEIRGRTWLVVCPPVYSDQHPTKWGVLTQASRNMLIAKGGSELPWEAWGDSFYNNFPQDLADARDKAREKTTVSSDPDMAKNLSRILDRLNPRFKASRLVAAAMGKIAGFPTGLKSGAPTVRPVKVVAKSSGSAGGAGGTAGAQEIIAAFPGGPVTGREAPLRGGYPTFQWKEFAPENQKYLADYNQKDSGTDAEGNLYQGAVYLNIRHPVFVQEMAYWSDSVWPKADPNEVRKLVRRVYGEEAVAHVVHAQRLNGSVVGKDGDGSVQRLGPEDVEELVTRPALSAALLGLVNVEQRILTQGGGQFGSRANTA</sequence>